<feature type="domain" description="DUF7351" evidence="3">
    <location>
        <begin position="105"/>
        <end position="281"/>
    </location>
</feature>
<dbReference type="EMBL" id="JBHSXN010000002">
    <property type="protein sequence ID" value="MFC6953340.1"/>
    <property type="molecule type" value="Genomic_DNA"/>
</dbReference>
<evidence type="ECO:0000256" key="1">
    <source>
        <dbReference type="SAM" id="MobiDB-lite"/>
    </source>
</evidence>
<proteinExistence type="predicted"/>
<feature type="region of interest" description="Disordered" evidence="1">
    <location>
        <begin position="49"/>
        <end position="76"/>
    </location>
</feature>
<feature type="compositionally biased region" description="Low complexity" evidence="1">
    <location>
        <begin position="317"/>
        <end position="331"/>
    </location>
</feature>
<evidence type="ECO:0000313" key="5">
    <source>
        <dbReference type="Proteomes" id="UP001596395"/>
    </source>
</evidence>
<feature type="region of interest" description="Disordered" evidence="1">
    <location>
        <begin position="317"/>
        <end position="350"/>
    </location>
</feature>
<feature type="compositionally biased region" description="Acidic residues" evidence="1">
    <location>
        <begin position="332"/>
        <end position="344"/>
    </location>
</feature>
<dbReference type="RefSeq" id="WP_336350301.1">
    <property type="nucleotide sequence ID" value="NZ_JAZAQL010000002.1"/>
</dbReference>
<dbReference type="Pfam" id="PF24042">
    <property type="entry name" value="DUF7351"/>
    <property type="match status" value="1"/>
</dbReference>
<gene>
    <name evidence="4" type="ORF">ACFQGB_10740</name>
</gene>
<dbReference type="InterPro" id="IPR055771">
    <property type="entry name" value="DUF7347"/>
</dbReference>
<evidence type="ECO:0000259" key="3">
    <source>
        <dbReference type="Pfam" id="PF24042"/>
    </source>
</evidence>
<sequence>MSDDVPTGDGSRDPGPGTDVDEATDVDTTAGFAYHLRQLTDAFVRKVPASDAAADGDDAASDQGSTADADEPDRYELTDAGRRVARAVAAGTYTASVDTEPVALDDDCPICGDPEGLHATVADNVTRVGCDACERDVLALPFPPSGYATRDPERVPDAVDRHHRRRIASFADGVCPDCGGSATGHVEPVDEDDRNGVAGTDTSADADTDEPLGVRARFACEACTATLACPVSLALLDHPAVVAAYHDHGVDVRERALWTVGVDWRERVLSTDPWCVRATLRDPTDDDPDGGPRDVLAAYVGRDLTVVDTDRLDAAGASAADAAADDGAITADAEDADATDDAPADDGTPA</sequence>
<dbReference type="AlphaFoldDB" id="A0ABD5VD97"/>
<evidence type="ECO:0000313" key="4">
    <source>
        <dbReference type="EMBL" id="MFC6953340.1"/>
    </source>
</evidence>
<evidence type="ECO:0000259" key="2">
    <source>
        <dbReference type="Pfam" id="PF24038"/>
    </source>
</evidence>
<accession>A0ABD5VD97</accession>
<organism evidence="4 5">
    <name type="scientific">Halorubellus litoreus</name>
    <dbReference type="NCBI Taxonomy" id="755308"/>
    <lineage>
        <taxon>Archaea</taxon>
        <taxon>Methanobacteriati</taxon>
        <taxon>Methanobacteriota</taxon>
        <taxon>Stenosarchaea group</taxon>
        <taxon>Halobacteria</taxon>
        <taxon>Halobacteriales</taxon>
        <taxon>Halorubellaceae</taxon>
        <taxon>Halorubellus</taxon>
    </lineage>
</organism>
<keyword evidence="5" id="KW-1185">Reference proteome</keyword>
<feature type="domain" description="DUF7347" evidence="2">
    <location>
        <begin position="19"/>
        <end position="47"/>
    </location>
</feature>
<reference evidence="4 5" key="1">
    <citation type="journal article" date="2019" name="Int. J. Syst. Evol. Microbiol.">
        <title>The Global Catalogue of Microorganisms (GCM) 10K type strain sequencing project: providing services to taxonomists for standard genome sequencing and annotation.</title>
        <authorList>
            <consortium name="The Broad Institute Genomics Platform"/>
            <consortium name="The Broad Institute Genome Sequencing Center for Infectious Disease"/>
            <person name="Wu L."/>
            <person name="Ma J."/>
        </authorList>
    </citation>
    <scope>NUCLEOTIDE SEQUENCE [LARGE SCALE GENOMIC DNA]</scope>
    <source>
        <strain evidence="4 5">GX26</strain>
    </source>
</reference>
<dbReference type="Pfam" id="PF24038">
    <property type="entry name" value="DUF7347"/>
    <property type="match status" value="1"/>
</dbReference>
<dbReference type="InterPro" id="IPR055775">
    <property type="entry name" value="DUF7351"/>
</dbReference>
<protein>
    <submittedName>
        <fullName evidence="4">ArsR family transcriptional regulator</fullName>
    </submittedName>
</protein>
<feature type="region of interest" description="Disordered" evidence="1">
    <location>
        <begin position="181"/>
        <end position="208"/>
    </location>
</feature>
<feature type="region of interest" description="Disordered" evidence="1">
    <location>
        <begin position="1"/>
        <end position="26"/>
    </location>
</feature>
<dbReference type="Proteomes" id="UP001596395">
    <property type="component" value="Unassembled WGS sequence"/>
</dbReference>
<comment type="caution">
    <text evidence="4">The sequence shown here is derived from an EMBL/GenBank/DDBJ whole genome shotgun (WGS) entry which is preliminary data.</text>
</comment>
<name>A0ABD5VD97_9EURY</name>